<feature type="transmembrane region" description="Helical" evidence="1">
    <location>
        <begin position="83"/>
        <end position="102"/>
    </location>
</feature>
<organism evidence="2">
    <name type="scientific">viral metagenome</name>
    <dbReference type="NCBI Taxonomy" id="1070528"/>
    <lineage>
        <taxon>unclassified sequences</taxon>
        <taxon>metagenomes</taxon>
        <taxon>organismal metagenomes</taxon>
    </lineage>
</organism>
<protein>
    <submittedName>
        <fullName evidence="2">Uncharacterized protein</fullName>
    </submittedName>
</protein>
<keyword evidence="1" id="KW-0472">Membrane</keyword>
<feature type="transmembrane region" description="Helical" evidence="1">
    <location>
        <begin position="52"/>
        <end position="71"/>
    </location>
</feature>
<dbReference type="EMBL" id="MN740336">
    <property type="protein sequence ID" value="QHU01269.1"/>
    <property type="molecule type" value="Genomic_DNA"/>
</dbReference>
<keyword evidence="1" id="KW-0812">Transmembrane</keyword>
<evidence type="ECO:0000313" key="2">
    <source>
        <dbReference type="EMBL" id="QHU01269.1"/>
    </source>
</evidence>
<feature type="transmembrane region" description="Helical" evidence="1">
    <location>
        <begin position="108"/>
        <end position="136"/>
    </location>
</feature>
<sequence length="148" mass="17425">MYTEENKQLYLELQKSRLGQEYIYSEKEYPANFTKDDKRIVNSRYSPNNSKISGKIIMLFVSIIILTLIFARISKDNRSYTTGFFIVIVAFLMMIPLVYIMKVAYYEYLIYFILLVIFSSLGYGWGIFSIIMNLTLKKKPIMNSNKNI</sequence>
<dbReference type="AlphaFoldDB" id="A0A6C0J6I7"/>
<accession>A0A6C0J6I7</accession>
<reference evidence="2" key="1">
    <citation type="journal article" date="2020" name="Nature">
        <title>Giant virus diversity and host interactions through global metagenomics.</title>
        <authorList>
            <person name="Schulz F."/>
            <person name="Roux S."/>
            <person name="Paez-Espino D."/>
            <person name="Jungbluth S."/>
            <person name="Walsh D.A."/>
            <person name="Denef V.J."/>
            <person name="McMahon K.D."/>
            <person name="Konstantinidis K.T."/>
            <person name="Eloe-Fadrosh E.A."/>
            <person name="Kyrpides N.C."/>
            <person name="Woyke T."/>
        </authorList>
    </citation>
    <scope>NUCLEOTIDE SEQUENCE</scope>
    <source>
        <strain evidence="2">GVMAG-M-3300025860-25</strain>
    </source>
</reference>
<proteinExistence type="predicted"/>
<evidence type="ECO:0000256" key="1">
    <source>
        <dbReference type="SAM" id="Phobius"/>
    </source>
</evidence>
<keyword evidence="1" id="KW-1133">Transmembrane helix</keyword>
<name>A0A6C0J6I7_9ZZZZ</name>